<comment type="subcellular location">
    <subcellularLocation>
        <location evidence="6">Cytoplasm</location>
    </subcellularLocation>
</comment>
<dbReference type="HOGENOM" id="CLU_082361_0_0_9"/>
<keyword evidence="1 6" id="KW-0963">Cytoplasm</keyword>
<dbReference type="Pfam" id="PF04542">
    <property type="entry name" value="Sigma70_r2"/>
    <property type="match status" value="1"/>
</dbReference>
<dbReference type="KEGG" id="ddl:Desdi_1128"/>
<dbReference type="PANTHER" id="PTHR30385:SF6">
    <property type="entry name" value="RNA POLYMERASE SIGMA FACTOR SIGI"/>
    <property type="match status" value="1"/>
</dbReference>
<evidence type="ECO:0000313" key="8">
    <source>
        <dbReference type="EMBL" id="AGA68643.1"/>
    </source>
</evidence>
<evidence type="ECO:0000256" key="1">
    <source>
        <dbReference type="ARBA" id="ARBA00022490"/>
    </source>
</evidence>
<dbReference type="EMBL" id="CP003344">
    <property type="protein sequence ID" value="AGA68643.1"/>
    <property type="molecule type" value="Genomic_DNA"/>
</dbReference>
<dbReference type="InterPro" id="IPR014244">
    <property type="entry name" value="RNA_pol_sigma-I"/>
</dbReference>
<keyword evidence="4 6" id="KW-0238">DNA-binding</keyword>
<evidence type="ECO:0000256" key="5">
    <source>
        <dbReference type="ARBA" id="ARBA00023163"/>
    </source>
</evidence>
<evidence type="ECO:0000256" key="2">
    <source>
        <dbReference type="ARBA" id="ARBA00023015"/>
    </source>
</evidence>
<feature type="DNA-binding region" description="H-T-H motif" evidence="6">
    <location>
        <begin position="200"/>
        <end position="219"/>
    </location>
</feature>
<dbReference type="InterPro" id="IPR013325">
    <property type="entry name" value="RNA_pol_sigma_r2"/>
</dbReference>
<dbReference type="Gene3D" id="1.10.1740.10">
    <property type="match status" value="1"/>
</dbReference>
<dbReference type="NCBIfam" id="TIGR02895">
    <property type="entry name" value="spore_sigI"/>
    <property type="match status" value="1"/>
</dbReference>
<dbReference type="AlphaFoldDB" id="L0F6R2"/>
<dbReference type="GO" id="GO:0003677">
    <property type="term" value="F:DNA binding"/>
    <property type="evidence" value="ECO:0007669"/>
    <property type="project" value="UniProtKB-UniRule"/>
</dbReference>
<dbReference type="NCBIfam" id="TIGR02937">
    <property type="entry name" value="sigma70-ECF"/>
    <property type="match status" value="1"/>
</dbReference>
<dbReference type="GO" id="GO:0006352">
    <property type="term" value="P:DNA-templated transcription initiation"/>
    <property type="evidence" value="ECO:0007669"/>
    <property type="project" value="UniProtKB-UniRule"/>
</dbReference>
<dbReference type="Proteomes" id="UP000010797">
    <property type="component" value="Chromosome"/>
</dbReference>
<dbReference type="InterPro" id="IPR014284">
    <property type="entry name" value="RNA_pol_sigma-70_dom"/>
</dbReference>
<dbReference type="eggNOG" id="COG1191">
    <property type="taxonomic scope" value="Bacteria"/>
</dbReference>
<gene>
    <name evidence="6" type="primary">sigI</name>
    <name evidence="8" type="ordered locus">Desdi_1128</name>
</gene>
<dbReference type="SUPFAM" id="SSF88946">
    <property type="entry name" value="Sigma2 domain of RNA polymerase sigma factors"/>
    <property type="match status" value="1"/>
</dbReference>
<sequence>MNNSGVINVHEPILKDFLLSAQNGDTLSREEIIKSHKNFIAKVSSRICNRYLTWDNDDELSIALMAFNEAIDSFDPQGGAAFESFAHTVIRRRLVDYFRKEGKHKYLSLSPMNPEDEELSIYDLNNSQEQYREEKSNAQFAEVMETYIHALSEYGVCIDDLLKVSPKHRDSKQTLIRVTMTLIQYPHLVAQLKKHKLLPIKELELTTGVKRKVLEKGRRYIIALTLILSEPGFYPLKTFTKITTDLME</sequence>
<evidence type="ECO:0000256" key="4">
    <source>
        <dbReference type="ARBA" id="ARBA00023125"/>
    </source>
</evidence>
<keyword evidence="5 6" id="KW-0804">Transcription</keyword>
<dbReference type="GO" id="GO:0005737">
    <property type="term" value="C:cytoplasm"/>
    <property type="evidence" value="ECO:0007669"/>
    <property type="project" value="UniProtKB-SubCell"/>
</dbReference>
<feature type="short sequence motif" description="Polymerase core binding" evidence="6">
    <location>
        <begin position="58"/>
        <end position="71"/>
    </location>
</feature>
<comment type="subunit">
    <text evidence="6">Interacts with RsgI.</text>
</comment>
<keyword evidence="3 6" id="KW-0731">Sigma factor</keyword>
<dbReference type="RefSeq" id="WP_015261639.1">
    <property type="nucleotide sequence ID" value="NC_019903.1"/>
</dbReference>
<comment type="activity regulation">
    <text evidence="6">Negatively regulated by the anti-sigma-I factor RsgI.</text>
</comment>
<dbReference type="PIRSF" id="PIRSF038953">
    <property type="entry name" value="SigI"/>
    <property type="match status" value="1"/>
</dbReference>
<comment type="similarity">
    <text evidence="6">Belongs to the sigma-70 factor family. SigI subfamily.</text>
</comment>
<feature type="domain" description="RNA polymerase sigma-70 region 2" evidence="7">
    <location>
        <begin position="33"/>
        <end position="102"/>
    </location>
</feature>
<evidence type="ECO:0000313" key="9">
    <source>
        <dbReference type="Proteomes" id="UP000010797"/>
    </source>
</evidence>
<dbReference type="GO" id="GO:0016987">
    <property type="term" value="F:sigma factor activity"/>
    <property type="evidence" value="ECO:0007669"/>
    <property type="project" value="UniProtKB-UniRule"/>
</dbReference>
<keyword evidence="6" id="KW-0346">Stress response</keyword>
<evidence type="ECO:0000259" key="7">
    <source>
        <dbReference type="Pfam" id="PF04542"/>
    </source>
</evidence>
<protein>
    <recommendedName>
        <fullName evidence="6">RNA polymerase sigma factor SigI</fullName>
    </recommendedName>
</protein>
<dbReference type="HAMAP" id="MF_02064">
    <property type="entry name" value="Sigma70_SigI"/>
    <property type="match status" value="1"/>
</dbReference>
<name>L0F6R2_DESDL</name>
<dbReference type="STRING" id="871963.Desdi_1128"/>
<accession>L0F6R2</accession>
<evidence type="ECO:0000256" key="3">
    <source>
        <dbReference type="ARBA" id="ARBA00023082"/>
    </source>
</evidence>
<dbReference type="PANTHER" id="PTHR30385">
    <property type="entry name" value="SIGMA FACTOR F FLAGELLAR"/>
    <property type="match status" value="1"/>
</dbReference>
<proteinExistence type="inferred from homology"/>
<keyword evidence="9" id="KW-1185">Reference proteome</keyword>
<evidence type="ECO:0000256" key="6">
    <source>
        <dbReference type="HAMAP-Rule" id="MF_02064"/>
    </source>
</evidence>
<dbReference type="InterPro" id="IPR007627">
    <property type="entry name" value="RNA_pol_sigma70_r2"/>
</dbReference>
<keyword evidence="2 6" id="KW-0805">Transcription regulation</keyword>
<dbReference type="NCBIfam" id="NF006175">
    <property type="entry name" value="PRK08311.2-3"/>
    <property type="match status" value="1"/>
</dbReference>
<reference evidence="9" key="1">
    <citation type="submission" date="2012-02" db="EMBL/GenBank/DDBJ databases">
        <title>Complete sequence of Desulfitobacterium dichloroeliminans LMG P-21439.</title>
        <authorList>
            <person name="Lucas S."/>
            <person name="Han J."/>
            <person name="Lapidus A."/>
            <person name="Cheng J.-F."/>
            <person name="Goodwin L."/>
            <person name="Pitluck S."/>
            <person name="Peters L."/>
            <person name="Ovchinnikova G."/>
            <person name="Teshima H."/>
            <person name="Detter J.C."/>
            <person name="Han C."/>
            <person name="Tapia R."/>
            <person name="Land M."/>
            <person name="Hauser L."/>
            <person name="Kyrpides N."/>
            <person name="Ivanova N."/>
            <person name="Pagani I."/>
            <person name="Kruse T."/>
            <person name="de Vos W.M."/>
            <person name="Boon N."/>
            <person name="Smidt H."/>
            <person name="Woyke T."/>
        </authorList>
    </citation>
    <scope>NUCLEOTIDE SEQUENCE [LARGE SCALE GENOMIC DNA]</scope>
    <source>
        <strain evidence="9">LMG P-21439 / DCA1</strain>
    </source>
</reference>
<organism evidence="8 9">
    <name type="scientific">Desulfitobacterium dichloroeliminans (strain LMG P-21439 / DCA1)</name>
    <dbReference type="NCBI Taxonomy" id="871963"/>
    <lineage>
        <taxon>Bacteria</taxon>
        <taxon>Bacillati</taxon>
        <taxon>Bacillota</taxon>
        <taxon>Clostridia</taxon>
        <taxon>Eubacteriales</taxon>
        <taxon>Desulfitobacteriaceae</taxon>
        <taxon>Desulfitobacterium</taxon>
    </lineage>
</organism>
<comment type="function">
    <text evidence="6">Sigma factors are initiation factors that promote the attachment of RNA polymerase to specific initiation sites and are then released.</text>
</comment>